<dbReference type="EMBL" id="JAVRRF010000009">
    <property type="protein sequence ID" value="KAK5061903.1"/>
    <property type="molecule type" value="Genomic_DNA"/>
</dbReference>
<evidence type="ECO:0000256" key="3">
    <source>
        <dbReference type="ARBA" id="ARBA00022617"/>
    </source>
</evidence>
<dbReference type="PRINTS" id="PR00385">
    <property type="entry name" value="P450"/>
</dbReference>
<keyword evidence="5 8" id="KW-0560">Oxidoreductase</keyword>
<dbReference type="PROSITE" id="PS00086">
    <property type="entry name" value="CYTOCHROME_P450"/>
    <property type="match status" value="1"/>
</dbReference>
<dbReference type="Pfam" id="PF00067">
    <property type="entry name" value="p450"/>
    <property type="match status" value="1"/>
</dbReference>
<keyword evidence="4 8" id="KW-0479">Metal-binding</keyword>
<keyword evidence="3 8" id="KW-0349">Heme</keyword>
<proteinExistence type="inferred from homology"/>
<dbReference type="PANTHER" id="PTHR24305">
    <property type="entry name" value="CYTOCHROME P450"/>
    <property type="match status" value="1"/>
</dbReference>
<gene>
    <name evidence="9" type="ORF">LTR69_005087</name>
</gene>
<evidence type="ECO:0000313" key="9">
    <source>
        <dbReference type="EMBL" id="KAK5061903.1"/>
    </source>
</evidence>
<evidence type="ECO:0000256" key="2">
    <source>
        <dbReference type="ARBA" id="ARBA00010617"/>
    </source>
</evidence>
<dbReference type="InterPro" id="IPR001128">
    <property type="entry name" value="Cyt_P450"/>
</dbReference>
<reference evidence="9 10" key="1">
    <citation type="submission" date="2023-08" db="EMBL/GenBank/DDBJ databases">
        <title>Black Yeasts Isolated from many extreme environments.</title>
        <authorList>
            <person name="Coleine C."/>
            <person name="Stajich J.E."/>
            <person name="Selbmann L."/>
        </authorList>
    </citation>
    <scope>NUCLEOTIDE SEQUENCE [LARGE SCALE GENOMIC DNA]</scope>
    <source>
        <strain evidence="9 10">CCFEE 6328</strain>
    </source>
</reference>
<dbReference type="CDD" id="cd11061">
    <property type="entry name" value="CYP67-like"/>
    <property type="match status" value="1"/>
</dbReference>
<accession>A0ABR0JD76</accession>
<keyword evidence="7 8" id="KW-0503">Monooxygenase</keyword>
<dbReference type="InterPro" id="IPR050121">
    <property type="entry name" value="Cytochrome_P450_monoxygenase"/>
</dbReference>
<comment type="caution">
    <text evidence="9">The sequence shown here is derived from an EMBL/GenBank/DDBJ whole genome shotgun (WGS) entry which is preliminary data.</text>
</comment>
<evidence type="ECO:0000256" key="8">
    <source>
        <dbReference type="RuleBase" id="RU000461"/>
    </source>
</evidence>
<dbReference type="PRINTS" id="PR00463">
    <property type="entry name" value="EP450I"/>
</dbReference>
<keyword evidence="6 8" id="KW-0408">Iron</keyword>
<keyword evidence="10" id="KW-1185">Reference proteome</keyword>
<evidence type="ECO:0000256" key="1">
    <source>
        <dbReference type="ARBA" id="ARBA00001971"/>
    </source>
</evidence>
<dbReference type="PANTHER" id="PTHR24305:SF29">
    <property type="entry name" value="BENZOATE-PARA-HYDROXYLASE"/>
    <property type="match status" value="1"/>
</dbReference>
<organism evidence="9 10">
    <name type="scientific">Exophiala sideris</name>
    <dbReference type="NCBI Taxonomy" id="1016849"/>
    <lineage>
        <taxon>Eukaryota</taxon>
        <taxon>Fungi</taxon>
        <taxon>Dikarya</taxon>
        <taxon>Ascomycota</taxon>
        <taxon>Pezizomycotina</taxon>
        <taxon>Eurotiomycetes</taxon>
        <taxon>Chaetothyriomycetidae</taxon>
        <taxon>Chaetothyriales</taxon>
        <taxon>Herpotrichiellaceae</taxon>
        <taxon>Exophiala</taxon>
    </lineage>
</organism>
<sequence>MAHRNHLTCLSVHDEHMKHGDFVRLSPTHVSISHPDSIKEILGHGNGFAKSDFYYAFDNIEQGIFTTRDRAKHARKRRFVSHIFSPKAMIEFEPYMTIALGNLGRQMDSLIDTGRAGAYISWSAKDSMIAHNSRKGEAALDAAVWSAFLAFDIIGDLAVGEPFGFVEAGYDSEDRIKKLRDRGEWCATVGMLPWIKTWTPYFYFDSFFTKGLKAAQGLAEMGIACVEKRKAVSIDPNRKDILYYLLAAKDPDKGGPIPDSELKAEALTQLIAGSDTTGNTITHLTDMLTRNPAKLKILQEELDTAFSDPLPQDFVASFADCKDLPYVQAVIYETLRLRTTVSMGLPRVVGEGGATVCGERFEEGTVLSTATYTTHRDPRIWGADSWDFKPERWLGRGQAELEKYFLGFSQGPRACIGRNVSALT</sequence>
<dbReference type="InterPro" id="IPR002401">
    <property type="entry name" value="Cyt_P450_E_grp-I"/>
</dbReference>
<evidence type="ECO:0000256" key="5">
    <source>
        <dbReference type="ARBA" id="ARBA00023002"/>
    </source>
</evidence>
<evidence type="ECO:0000313" key="10">
    <source>
        <dbReference type="Proteomes" id="UP001345691"/>
    </source>
</evidence>
<name>A0ABR0JD76_9EURO</name>
<dbReference type="InterPro" id="IPR036396">
    <property type="entry name" value="Cyt_P450_sf"/>
</dbReference>
<evidence type="ECO:0000256" key="7">
    <source>
        <dbReference type="ARBA" id="ARBA00023033"/>
    </source>
</evidence>
<comment type="similarity">
    <text evidence="2 8">Belongs to the cytochrome P450 family.</text>
</comment>
<dbReference type="Gene3D" id="1.10.630.10">
    <property type="entry name" value="Cytochrome P450"/>
    <property type="match status" value="1"/>
</dbReference>
<dbReference type="InterPro" id="IPR017972">
    <property type="entry name" value="Cyt_P450_CS"/>
</dbReference>
<dbReference type="Proteomes" id="UP001345691">
    <property type="component" value="Unassembled WGS sequence"/>
</dbReference>
<evidence type="ECO:0000256" key="6">
    <source>
        <dbReference type="ARBA" id="ARBA00023004"/>
    </source>
</evidence>
<evidence type="ECO:0008006" key="11">
    <source>
        <dbReference type="Google" id="ProtNLM"/>
    </source>
</evidence>
<evidence type="ECO:0000256" key="4">
    <source>
        <dbReference type="ARBA" id="ARBA00022723"/>
    </source>
</evidence>
<protein>
    <recommendedName>
        <fullName evidence="11">Benzoate 4-monooxygenase</fullName>
    </recommendedName>
</protein>
<dbReference type="SUPFAM" id="SSF48264">
    <property type="entry name" value="Cytochrome P450"/>
    <property type="match status" value="1"/>
</dbReference>
<comment type="cofactor">
    <cofactor evidence="1">
        <name>heme</name>
        <dbReference type="ChEBI" id="CHEBI:30413"/>
    </cofactor>
</comment>